<dbReference type="AlphaFoldDB" id="A0A0G1SYH6"/>
<keyword evidence="1" id="KW-0472">Membrane</keyword>
<keyword evidence="1" id="KW-0812">Transmembrane</keyword>
<evidence type="ECO:0000313" key="3">
    <source>
        <dbReference type="Proteomes" id="UP000033818"/>
    </source>
</evidence>
<keyword evidence="1" id="KW-1133">Transmembrane helix</keyword>
<name>A0A0G1SYH6_9BACT</name>
<evidence type="ECO:0000256" key="1">
    <source>
        <dbReference type="SAM" id="Phobius"/>
    </source>
</evidence>
<evidence type="ECO:0000313" key="2">
    <source>
        <dbReference type="EMBL" id="KKU38245.1"/>
    </source>
</evidence>
<proteinExistence type="predicted"/>
<sequence>MKKSDFGDILEVVIILAVLVAGLFYTAYGLFDTSSVSGSHNRYYEAREDF</sequence>
<feature type="transmembrane region" description="Helical" evidence="1">
    <location>
        <begin position="12"/>
        <end position="31"/>
    </location>
</feature>
<protein>
    <recommendedName>
        <fullName evidence="4">Class III signal peptide-containing protein</fullName>
    </recommendedName>
</protein>
<evidence type="ECO:0008006" key="4">
    <source>
        <dbReference type="Google" id="ProtNLM"/>
    </source>
</evidence>
<comment type="caution">
    <text evidence="2">The sequence shown here is derived from an EMBL/GenBank/DDBJ whole genome shotgun (WGS) entry which is preliminary data.</text>
</comment>
<dbReference type="EMBL" id="LCMO01000033">
    <property type="protein sequence ID" value="KKU38245.1"/>
    <property type="molecule type" value="Genomic_DNA"/>
</dbReference>
<dbReference type="Proteomes" id="UP000033818">
    <property type="component" value="Unassembled WGS sequence"/>
</dbReference>
<organism evidence="2 3">
    <name type="scientific">Candidatus Azambacteria bacterium GW2011_GWB2_46_37</name>
    <dbReference type="NCBI Taxonomy" id="1618618"/>
    <lineage>
        <taxon>Bacteria</taxon>
        <taxon>Candidatus Azamiibacteriota</taxon>
    </lineage>
</organism>
<accession>A0A0G1SYH6</accession>
<reference evidence="2 3" key="1">
    <citation type="journal article" date="2015" name="Nature">
        <title>rRNA introns, odd ribosomes, and small enigmatic genomes across a large radiation of phyla.</title>
        <authorList>
            <person name="Brown C.T."/>
            <person name="Hug L.A."/>
            <person name="Thomas B.C."/>
            <person name="Sharon I."/>
            <person name="Castelle C.J."/>
            <person name="Singh A."/>
            <person name="Wilkins M.J."/>
            <person name="Williams K.H."/>
            <person name="Banfield J.F."/>
        </authorList>
    </citation>
    <scope>NUCLEOTIDE SEQUENCE [LARGE SCALE GENOMIC DNA]</scope>
</reference>
<gene>
    <name evidence="2" type="ORF">UX53_C0033G0003</name>
</gene>